<proteinExistence type="predicted"/>
<dbReference type="InterPro" id="IPR011701">
    <property type="entry name" value="MFS"/>
</dbReference>
<feature type="transmembrane region" description="Helical" evidence="2">
    <location>
        <begin position="12"/>
        <end position="36"/>
    </location>
</feature>
<feature type="transmembrane region" description="Helical" evidence="2">
    <location>
        <begin position="135"/>
        <end position="156"/>
    </location>
</feature>
<dbReference type="PANTHER" id="PTHR23531:SF1">
    <property type="entry name" value="QUINOLENE RESISTANCE PROTEIN NORA"/>
    <property type="match status" value="1"/>
</dbReference>
<evidence type="ECO:0000256" key="1">
    <source>
        <dbReference type="SAM" id="MobiDB-lite"/>
    </source>
</evidence>
<dbReference type="SUPFAM" id="SSF103473">
    <property type="entry name" value="MFS general substrate transporter"/>
    <property type="match status" value="1"/>
</dbReference>
<feature type="transmembrane region" description="Helical" evidence="2">
    <location>
        <begin position="317"/>
        <end position="336"/>
    </location>
</feature>
<sequence>MTPSRLVSGRLALLFTATFGALTGFYLLLSVVPLYVSGGGAGRAEAGAATALLLAAQVPAELATPALTARFGHRAVLGAGLLLLGLPALLLPLGTSAALVGGVSFARGLGTGLVVVVGGALVPLLVPEGRRGEGLGVAGVVAAVPAVLALPLGVWLAHAIGFTPVFVIGGLAAMTGLFCLPALPGRGTGDQAGMLAGLRSPALVRPSVMFGATAMAAGAAITFLPITAGRAAPAALLFQALTMTAGRWWGGRLVDRHGPSRLVAPALVACAAGTALLGPAPLAAAALFGTGFGLAQTATYTLMLSRVDASGYGTVSALWNLAFDAGMGAGAAALGVTAGLTGYPAAYALTAVLILASLTLKGNPDAARTRDDLARRLHDGAGRRPGSADGSGRRTAA</sequence>
<evidence type="ECO:0000313" key="3">
    <source>
        <dbReference type="EMBL" id="GAA3216997.1"/>
    </source>
</evidence>
<dbReference type="InterPro" id="IPR036259">
    <property type="entry name" value="MFS_trans_sf"/>
</dbReference>
<feature type="transmembrane region" description="Helical" evidence="2">
    <location>
        <begin position="262"/>
        <end position="280"/>
    </location>
</feature>
<dbReference type="EMBL" id="BAAAUV010000009">
    <property type="protein sequence ID" value="GAA3216997.1"/>
    <property type="molecule type" value="Genomic_DNA"/>
</dbReference>
<feature type="region of interest" description="Disordered" evidence="1">
    <location>
        <begin position="374"/>
        <end position="397"/>
    </location>
</feature>
<feature type="transmembrane region" description="Helical" evidence="2">
    <location>
        <begin position="105"/>
        <end position="126"/>
    </location>
</feature>
<keyword evidence="4" id="KW-1185">Reference proteome</keyword>
<name>A0ABP6QB81_9ACTN</name>
<feature type="transmembrane region" description="Helical" evidence="2">
    <location>
        <begin position="203"/>
        <end position="226"/>
    </location>
</feature>
<keyword evidence="2" id="KW-0812">Transmembrane</keyword>
<protein>
    <submittedName>
        <fullName evidence="3">MFS transporter</fullName>
    </submittedName>
</protein>
<keyword evidence="2" id="KW-0472">Membrane</keyword>
<comment type="caution">
    <text evidence="3">The sequence shown here is derived from an EMBL/GenBank/DDBJ whole genome shotgun (WGS) entry which is preliminary data.</text>
</comment>
<organism evidence="3 4">
    <name type="scientific">Actinocorallia longicatena</name>
    <dbReference type="NCBI Taxonomy" id="111803"/>
    <lineage>
        <taxon>Bacteria</taxon>
        <taxon>Bacillati</taxon>
        <taxon>Actinomycetota</taxon>
        <taxon>Actinomycetes</taxon>
        <taxon>Streptosporangiales</taxon>
        <taxon>Thermomonosporaceae</taxon>
        <taxon>Actinocorallia</taxon>
    </lineage>
</organism>
<feature type="transmembrane region" description="Helical" evidence="2">
    <location>
        <begin position="162"/>
        <end position="183"/>
    </location>
</feature>
<gene>
    <name evidence="3" type="ORF">GCM10010468_39430</name>
</gene>
<feature type="transmembrane region" description="Helical" evidence="2">
    <location>
        <begin position="286"/>
        <end position="305"/>
    </location>
</feature>
<dbReference type="InterPro" id="IPR052714">
    <property type="entry name" value="MFS_Exporter"/>
</dbReference>
<keyword evidence="2" id="KW-1133">Transmembrane helix</keyword>
<dbReference type="RefSeq" id="WP_344830213.1">
    <property type="nucleotide sequence ID" value="NZ_BAAAUV010000009.1"/>
</dbReference>
<feature type="transmembrane region" description="Helical" evidence="2">
    <location>
        <begin position="342"/>
        <end position="360"/>
    </location>
</feature>
<feature type="transmembrane region" description="Helical" evidence="2">
    <location>
        <begin position="75"/>
        <end position="99"/>
    </location>
</feature>
<feature type="transmembrane region" description="Helical" evidence="2">
    <location>
        <begin position="48"/>
        <end position="68"/>
    </location>
</feature>
<reference evidence="4" key="1">
    <citation type="journal article" date="2019" name="Int. J. Syst. Evol. Microbiol.">
        <title>The Global Catalogue of Microorganisms (GCM) 10K type strain sequencing project: providing services to taxonomists for standard genome sequencing and annotation.</title>
        <authorList>
            <consortium name="The Broad Institute Genomics Platform"/>
            <consortium name="The Broad Institute Genome Sequencing Center for Infectious Disease"/>
            <person name="Wu L."/>
            <person name="Ma J."/>
        </authorList>
    </citation>
    <scope>NUCLEOTIDE SEQUENCE [LARGE SCALE GENOMIC DNA]</scope>
    <source>
        <strain evidence="4">JCM 9377</strain>
    </source>
</reference>
<feature type="transmembrane region" description="Helical" evidence="2">
    <location>
        <begin position="232"/>
        <end position="250"/>
    </location>
</feature>
<accession>A0ABP6QB81</accession>
<dbReference type="Gene3D" id="1.20.1250.20">
    <property type="entry name" value="MFS general substrate transporter like domains"/>
    <property type="match status" value="1"/>
</dbReference>
<evidence type="ECO:0000256" key="2">
    <source>
        <dbReference type="SAM" id="Phobius"/>
    </source>
</evidence>
<dbReference type="Pfam" id="PF07690">
    <property type="entry name" value="MFS_1"/>
    <property type="match status" value="1"/>
</dbReference>
<evidence type="ECO:0000313" key="4">
    <source>
        <dbReference type="Proteomes" id="UP001501237"/>
    </source>
</evidence>
<dbReference type="Proteomes" id="UP001501237">
    <property type="component" value="Unassembled WGS sequence"/>
</dbReference>
<dbReference type="PANTHER" id="PTHR23531">
    <property type="entry name" value="QUINOLENE RESISTANCE PROTEIN NORA"/>
    <property type="match status" value="1"/>
</dbReference>